<name>A0A914W0S2_9BILA</name>
<accession>A0A914W0S2</accession>
<dbReference type="Proteomes" id="UP000887566">
    <property type="component" value="Unplaced"/>
</dbReference>
<proteinExistence type="predicted"/>
<evidence type="ECO:0000313" key="2">
    <source>
        <dbReference type="WBParaSite" id="PSAMB.scaffold278size59591.g4109.t1"/>
    </source>
</evidence>
<sequence>TFRRARLLLTYKRTPMSVKRRYYQQCITPALLYGCESWALMKTAETRLARCQRALERQFLGSRRRDKRSSDWLRQRTKLKDVVAAYRTRKWRHAYKMQLREGELRWDTRLLRWTPLGKRPRGRPRTRYADDFRVVIPPGSDWTHVVCTSEWPKLCSSFATYVR</sequence>
<evidence type="ECO:0000313" key="1">
    <source>
        <dbReference type="Proteomes" id="UP000887566"/>
    </source>
</evidence>
<reference evidence="2" key="1">
    <citation type="submission" date="2022-11" db="UniProtKB">
        <authorList>
            <consortium name="WormBaseParasite"/>
        </authorList>
    </citation>
    <scope>IDENTIFICATION</scope>
</reference>
<dbReference type="AlphaFoldDB" id="A0A914W0S2"/>
<protein>
    <submittedName>
        <fullName evidence="2">Endonuclease-reverse transcriptase</fullName>
    </submittedName>
</protein>
<organism evidence="1 2">
    <name type="scientific">Plectus sambesii</name>
    <dbReference type="NCBI Taxonomy" id="2011161"/>
    <lineage>
        <taxon>Eukaryota</taxon>
        <taxon>Metazoa</taxon>
        <taxon>Ecdysozoa</taxon>
        <taxon>Nematoda</taxon>
        <taxon>Chromadorea</taxon>
        <taxon>Plectida</taxon>
        <taxon>Plectina</taxon>
        <taxon>Plectoidea</taxon>
        <taxon>Plectidae</taxon>
        <taxon>Plectus</taxon>
    </lineage>
</organism>
<keyword evidence="1" id="KW-1185">Reference proteome</keyword>
<dbReference type="WBParaSite" id="PSAMB.scaffold278size59591.g4109.t1">
    <property type="protein sequence ID" value="PSAMB.scaffold278size59591.g4109.t1"/>
    <property type="gene ID" value="PSAMB.scaffold278size59591.g4109"/>
</dbReference>